<reference evidence="2" key="1">
    <citation type="submission" date="2020-12" db="EMBL/GenBank/DDBJ databases">
        <authorList>
            <consortium name="Molecular Ecology Group"/>
        </authorList>
    </citation>
    <scope>NUCLEOTIDE SEQUENCE</scope>
    <source>
        <strain evidence="2">TBG_1078</strain>
    </source>
</reference>
<comment type="caution">
    <text evidence="2">The sequence shown here is derived from an EMBL/GenBank/DDBJ whole genome shotgun (WGS) entry which is preliminary data.</text>
</comment>
<feature type="compositionally biased region" description="Basic and acidic residues" evidence="1">
    <location>
        <begin position="30"/>
        <end position="46"/>
    </location>
</feature>
<evidence type="ECO:0000313" key="3">
    <source>
        <dbReference type="Proteomes" id="UP000645828"/>
    </source>
</evidence>
<evidence type="ECO:0000256" key="1">
    <source>
        <dbReference type="SAM" id="MobiDB-lite"/>
    </source>
</evidence>
<protein>
    <submittedName>
        <fullName evidence="2">(raccoon dog) hypothetical protein</fullName>
    </submittedName>
</protein>
<dbReference type="AlphaFoldDB" id="A0A811YFM9"/>
<sequence>MEPGSSYLKPPAEDERRAAEEQKEQDEQEWVDKRHLAEAQDDSTLK</sequence>
<dbReference type="EMBL" id="CAJHUB010000677">
    <property type="protein sequence ID" value="CAD7676380.1"/>
    <property type="molecule type" value="Genomic_DNA"/>
</dbReference>
<keyword evidence="3" id="KW-1185">Reference proteome</keyword>
<name>A0A811YFM9_NYCPR</name>
<accession>A0A811YFM9</accession>
<feature type="region of interest" description="Disordered" evidence="1">
    <location>
        <begin position="1"/>
        <end position="46"/>
    </location>
</feature>
<feature type="compositionally biased region" description="Basic and acidic residues" evidence="1">
    <location>
        <begin position="11"/>
        <end position="22"/>
    </location>
</feature>
<evidence type="ECO:0000313" key="2">
    <source>
        <dbReference type="EMBL" id="CAD7676380.1"/>
    </source>
</evidence>
<proteinExistence type="predicted"/>
<organism evidence="2 3">
    <name type="scientific">Nyctereutes procyonoides</name>
    <name type="common">Raccoon dog</name>
    <name type="synonym">Canis procyonoides</name>
    <dbReference type="NCBI Taxonomy" id="34880"/>
    <lineage>
        <taxon>Eukaryota</taxon>
        <taxon>Metazoa</taxon>
        <taxon>Chordata</taxon>
        <taxon>Craniata</taxon>
        <taxon>Vertebrata</taxon>
        <taxon>Euteleostomi</taxon>
        <taxon>Mammalia</taxon>
        <taxon>Eutheria</taxon>
        <taxon>Laurasiatheria</taxon>
        <taxon>Carnivora</taxon>
        <taxon>Caniformia</taxon>
        <taxon>Canidae</taxon>
        <taxon>Nyctereutes</taxon>
    </lineage>
</organism>
<dbReference type="Proteomes" id="UP000645828">
    <property type="component" value="Unassembled WGS sequence"/>
</dbReference>
<gene>
    <name evidence="2" type="ORF">NYPRO_LOCUS9175</name>
</gene>